<dbReference type="SMART" id="SM01169">
    <property type="entry name" value="DUF1943"/>
    <property type="match status" value="1"/>
</dbReference>
<accession>A0ABQ9Z5U0</accession>
<dbReference type="Gene3D" id="1.25.10.20">
    <property type="entry name" value="Vitellinogen, superhelical"/>
    <property type="match status" value="1"/>
</dbReference>
<evidence type="ECO:0000256" key="2">
    <source>
        <dbReference type="ARBA" id="ARBA00022761"/>
    </source>
</evidence>
<dbReference type="Gene3D" id="2.20.80.10">
    <property type="entry name" value="Lipovitellin-phosvitin complex, chain A, domain 4"/>
    <property type="match status" value="1"/>
</dbReference>
<organism evidence="9 10">
    <name type="scientific">Daphnia magna</name>
    <dbReference type="NCBI Taxonomy" id="35525"/>
    <lineage>
        <taxon>Eukaryota</taxon>
        <taxon>Metazoa</taxon>
        <taxon>Ecdysozoa</taxon>
        <taxon>Arthropoda</taxon>
        <taxon>Crustacea</taxon>
        <taxon>Branchiopoda</taxon>
        <taxon>Diplostraca</taxon>
        <taxon>Cladocera</taxon>
        <taxon>Anomopoda</taxon>
        <taxon>Daphniidae</taxon>
        <taxon>Daphnia</taxon>
    </lineage>
</organism>
<dbReference type="Gene3D" id="2.30.230.10">
    <property type="entry name" value="Lipovitellin, beta-sheet shell regions, chain A"/>
    <property type="match status" value="1"/>
</dbReference>
<dbReference type="Proteomes" id="UP001234178">
    <property type="component" value="Unassembled WGS sequence"/>
</dbReference>
<dbReference type="InterPro" id="IPR001747">
    <property type="entry name" value="Vitellogenin_N"/>
</dbReference>
<keyword evidence="4" id="KW-0325">Glycoprotein</keyword>
<comment type="caution">
    <text evidence="5">Lacks conserved residue(s) required for the propagation of feature annotation.</text>
</comment>
<sequence length="1709" mass="191814">MGKLQSSLLVLSALLCLTLGWEPGTQYEYKYAGRSAAGMYHLKQQYAVIELQSRVIVQSIDENTIVVKLTDGRIKRNGNFVKNPYFQGEISDSGYVIQPAHPEEIEGEEDQFVNDEHFGAPFVVTHNKGSFTGIEINAEEPLWVVNYKKSIASQLQLDITGVRRDGIFNYESVPAEEETKSFTVFEDSISGDCSTTISVTRLPLSQVYITDAFKLGSFEAICKDKPVYKIVKSKDYNRCQHNPVWSTANPATHSCDFGKTDCGNFMKRSTVYKYIACGESFPKLTFVHASGFSDLEVQPFATETNELTNSVIIDWSLEKMESVSSRFASPSSPKEHKTLSYVFGDFHQVNHDGTPAQPNLVDAYINSPLPVSALHKNIIAALRTVAKDLKETPDSEKDNLERLAIIGRVLPMFSLDELKSLWQEVKTLDYPTMTLFVDCVVQSGSNPAVMLIKELVETEQITGAKATWALAALGYFAKTPTRQLLHEFINLLKSRPVQASTEMKQTTLASIADLLNSVCGSRFLAAKKYPVSVMGDFCDHKDPVVIDEFLPWLVRELESSQSTTDRIVTLAAFGSLGVDEIVPILLPIIRGTPGKFDDTAERVRAILSLHRVAFVVPEKIHPILVNLASNTAERAEVRMAAMSLLFMSNAPQSIWQKFASSTWFEPNRQVAAFTRSLIESITNMPPSVPYLEELIKKANVAWPMVKPAPFGLPYSFADIRSTHMEEGVAVMMYSPNFRIADEHWPVFLANRYYYQLGPFSAEAGSVYLWNYNMSEVWQNIFGKLFGRLTNKYETMSSRKAGEKVENLRGIWEELNATPRPADKRAGLLHINLMGSVNRFFNLEKLEESIPSLISEAMKYQSKPYEVSVTKYRMLAEYNARFPTELGLPMRFLATLPILVSMQGNMKGDGKGGIKSDVSAELSWKLSSEIRVEIPFNGNYIASGVDVRVDSRAPKELNFNYDLNNHQIKVTWTPGNKVTDLLYYHVKPYTVTRNVADSVKPTLEDQATNLISVTNKPIKREFSLGDRFGVNVKLMEHSESDFSDKMTFFQAFQKWDINGFSNLGFVPLEIRNSKYVLRYEPSGTRARSVSTYFQYQYATKTCQHTVVYESGSTQSRVPSEPEVISTSTIAPEFRPVLGRLFKNLESGNAHLMKTGLVAEQKDGTFIFFNATVGLSKNAWFTKDFTDIQIEKYTTSDPSARANKKVDFAVCHTATRNWNKPPTYGFSKDVLYLTEEDQIAFGEQCDQSKIRFKAKVYRDDYAAKAAMYSPAGQQCQKDLATGFMYGSPACTEARRMDQTYNNYELSAETDNLSETASYWLNAARQWINHRLYPFTVKHIQGQSNAANRATWTVKRDPYTGASNMTFVRPTETIVAVNVRRGDETVNQWARFSPLTFAYSKVFYPLSAGSNFIRDAASLTSGGVTEARCYVGSDAVYTYDGVHYNYTVSECPHVLMTDCHKQSEIAVTAHQGRQGQKIVTVIYGKDTVELDPTGYVTINGDKKEFKNLDKEGRFEIREEGAKEIKAVVYPHPDSLIMEIKNMHLFIKVQGSHVELTAPQYLRGRTCGVCGDFNQEVAGEFKTPQRCAVSEGELMAASFKLSSSKGCSAPNMDDKISRRLKKETETCQPIDQQYHTHLPEYDTNAPTKCTRFEKLTHEGVSTNGQCESVELSAVCQPGCKPFMMISKPFTFKCQGDLQDFVSSITVPSSCIAA</sequence>
<gene>
    <name evidence="9" type="ORF">OUZ56_013415</name>
</gene>
<name>A0ABQ9Z5U0_9CRUS</name>
<keyword evidence="3" id="KW-1015">Disulfide bond</keyword>
<evidence type="ECO:0000259" key="7">
    <source>
        <dbReference type="PROSITE" id="PS51211"/>
    </source>
</evidence>
<evidence type="ECO:0000256" key="1">
    <source>
        <dbReference type="ARBA" id="ARBA00022729"/>
    </source>
</evidence>
<dbReference type="InterPro" id="IPR015819">
    <property type="entry name" value="Lipid_transp_b-sht_shell"/>
</dbReference>
<evidence type="ECO:0000256" key="4">
    <source>
        <dbReference type="ARBA" id="ARBA00023180"/>
    </source>
</evidence>
<dbReference type="PROSITE" id="PS51211">
    <property type="entry name" value="VITELLOGENIN"/>
    <property type="match status" value="1"/>
</dbReference>
<dbReference type="InterPro" id="IPR015816">
    <property type="entry name" value="Vitellinogen_b-sht_N"/>
</dbReference>
<evidence type="ECO:0000313" key="9">
    <source>
        <dbReference type="EMBL" id="KAK4008269.1"/>
    </source>
</evidence>
<evidence type="ECO:0000259" key="8">
    <source>
        <dbReference type="PROSITE" id="PS51233"/>
    </source>
</evidence>
<comment type="caution">
    <text evidence="9">The sequence shown here is derived from an EMBL/GenBank/DDBJ whole genome shotgun (WGS) entry which is preliminary data.</text>
</comment>
<feature type="domain" description="VWFD" evidence="8">
    <location>
        <begin position="1424"/>
        <end position="1604"/>
    </location>
</feature>
<proteinExistence type="predicted"/>
<evidence type="ECO:0008006" key="11">
    <source>
        <dbReference type="Google" id="ProtNLM"/>
    </source>
</evidence>
<dbReference type="Pfam" id="PF01347">
    <property type="entry name" value="Vitellogenin_N"/>
    <property type="match status" value="1"/>
</dbReference>
<dbReference type="PANTHER" id="PTHR23345">
    <property type="entry name" value="VITELLOGENIN-RELATED"/>
    <property type="match status" value="1"/>
</dbReference>
<dbReference type="Pfam" id="PF00094">
    <property type="entry name" value="VWD"/>
    <property type="match status" value="1"/>
</dbReference>
<dbReference type="InterPro" id="IPR050733">
    <property type="entry name" value="Vitellogenin/Apolipophorin"/>
</dbReference>
<keyword evidence="2" id="KW-0758">Storage protein</keyword>
<dbReference type="Pfam" id="PF09172">
    <property type="entry name" value="Vit_open_b-sht"/>
    <property type="match status" value="1"/>
</dbReference>
<dbReference type="SUPFAM" id="SSF56968">
    <property type="entry name" value="Lipovitellin-phosvitin complex, beta-sheet shell regions"/>
    <property type="match status" value="2"/>
</dbReference>
<feature type="signal peptide" evidence="6">
    <location>
        <begin position="1"/>
        <end position="20"/>
    </location>
</feature>
<reference evidence="9 10" key="1">
    <citation type="journal article" date="2023" name="Nucleic Acids Res.">
        <title>The hologenome of Daphnia magna reveals possible DNA methylation and microbiome-mediated evolution of the host genome.</title>
        <authorList>
            <person name="Chaturvedi A."/>
            <person name="Li X."/>
            <person name="Dhandapani V."/>
            <person name="Marshall H."/>
            <person name="Kissane S."/>
            <person name="Cuenca-Cambronero M."/>
            <person name="Asole G."/>
            <person name="Calvet F."/>
            <person name="Ruiz-Romero M."/>
            <person name="Marangio P."/>
            <person name="Guigo R."/>
            <person name="Rago D."/>
            <person name="Mirbahai L."/>
            <person name="Eastwood N."/>
            <person name="Colbourne J.K."/>
            <person name="Zhou J."/>
            <person name="Mallon E."/>
            <person name="Orsini L."/>
        </authorList>
    </citation>
    <scope>NUCLEOTIDE SEQUENCE [LARGE SCALE GENOMIC DNA]</scope>
    <source>
        <strain evidence="9">LRV0_1</strain>
    </source>
</reference>
<dbReference type="SMART" id="SM00638">
    <property type="entry name" value="LPD_N"/>
    <property type="match status" value="1"/>
</dbReference>
<feature type="chain" id="PRO_5045562601" description="Vitellogenin-1" evidence="6">
    <location>
        <begin position="21"/>
        <end position="1709"/>
    </location>
</feature>
<evidence type="ECO:0000256" key="6">
    <source>
        <dbReference type="SAM" id="SignalP"/>
    </source>
</evidence>
<keyword evidence="10" id="KW-1185">Reference proteome</keyword>
<dbReference type="EMBL" id="JAOYFB010000002">
    <property type="protein sequence ID" value="KAK4008269.1"/>
    <property type="molecule type" value="Genomic_DNA"/>
</dbReference>
<dbReference type="InterPro" id="IPR011030">
    <property type="entry name" value="Lipovitellin_superhlx_dom"/>
</dbReference>
<dbReference type="InterPro" id="IPR001846">
    <property type="entry name" value="VWF_type-D"/>
</dbReference>
<keyword evidence="1 6" id="KW-0732">Signal</keyword>
<dbReference type="SUPFAM" id="SSF48431">
    <property type="entry name" value="Lipovitellin-phosvitin complex, superhelical domain"/>
    <property type="match status" value="1"/>
</dbReference>
<evidence type="ECO:0000313" key="10">
    <source>
        <dbReference type="Proteomes" id="UP001234178"/>
    </source>
</evidence>
<dbReference type="PANTHER" id="PTHR23345:SF15">
    <property type="entry name" value="VITELLOGENIN 1-RELATED"/>
    <property type="match status" value="1"/>
</dbReference>
<evidence type="ECO:0000256" key="3">
    <source>
        <dbReference type="ARBA" id="ARBA00023157"/>
    </source>
</evidence>
<feature type="domain" description="Vitellogenin" evidence="7">
    <location>
        <begin position="21"/>
        <end position="748"/>
    </location>
</feature>
<dbReference type="SMART" id="SM00216">
    <property type="entry name" value="VWD"/>
    <property type="match status" value="1"/>
</dbReference>
<protein>
    <recommendedName>
        <fullName evidence="11">Vitellogenin-1</fullName>
    </recommendedName>
</protein>
<evidence type="ECO:0000256" key="5">
    <source>
        <dbReference type="PROSITE-ProRule" id="PRU00557"/>
    </source>
</evidence>
<dbReference type="PROSITE" id="PS51233">
    <property type="entry name" value="VWFD"/>
    <property type="match status" value="1"/>
</dbReference>
<dbReference type="InterPro" id="IPR015255">
    <property type="entry name" value="Vitellinogen_open_b-sht"/>
</dbReference>